<evidence type="ECO:0000259" key="13">
    <source>
        <dbReference type="Pfam" id="PF18075"/>
    </source>
</evidence>
<dbReference type="Pfam" id="PF18075">
    <property type="entry name" value="FtsX_ECD"/>
    <property type="match status" value="1"/>
</dbReference>
<feature type="transmembrane region" description="Helical" evidence="11">
    <location>
        <begin position="21"/>
        <end position="46"/>
    </location>
</feature>
<evidence type="ECO:0000256" key="2">
    <source>
        <dbReference type="ARBA" id="ARBA00007379"/>
    </source>
</evidence>
<accession>A0A3G3K0P9</accession>
<feature type="domain" description="ABC3 transporter permease C-terminal" evidence="12">
    <location>
        <begin position="183"/>
        <end position="304"/>
    </location>
</feature>
<evidence type="ECO:0000256" key="11">
    <source>
        <dbReference type="SAM" id="Phobius"/>
    </source>
</evidence>
<evidence type="ECO:0000256" key="5">
    <source>
        <dbReference type="ARBA" id="ARBA00022618"/>
    </source>
</evidence>
<keyword evidence="5 10" id="KW-0132">Cell division</keyword>
<feature type="domain" description="FtsX extracellular" evidence="13">
    <location>
        <begin position="59"/>
        <end position="150"/>
    </location>
</feature>
<dbReference type="EMBL" id="CP033433">
    <property type="protein sequence ID" value="AYQ74115.1"/>
    <property type="molecule type" value="Genomic_DNA"/>
</dbReference>
<dbReference type="Pfam" id="PF02687">
    <property type="entry name" value="FtsX"/>
    <property type="match status" value="1"/>
</dbReference>
<dbReference type="GO" id="GO:0051301">
    <property type="term" value="P:cell division"/>
    <property type="evidence" value="ECO:0007669"/>
    <property type="project" value="UniProtKB-KW"/>
</dbReference>
<feature type="transmembrane region" description="Helical" evidence="11">
    <location>
        <begin position="226"/>
        <end position="251"/>
    </location>
</feature>
<evidence type="ECO:0000313" key="14">
    <source>
        <dbReference type="EMBL" id="AYQ74115.1"/>
    </source>
</evidence>
<evidence type="ECO:0000256" key="7">
    <source>
        <dbReference type="ARBA" id="ARBA00022989"/>
    </source>
</evidence>
<evidence type="ECO:0000256" key="1">
    <source>
        <dbReference type="ARBA" id="ARBA00004651"/>
    </source>
</evidence>
<evidence type="ECO:0000256" key="3">
    <source>
        <dbReference type="ARBA" id="ARBA00021907"/>
    </source>
</evidence>
<evidence type="ECO:0000256" key="10">
    <source>
        <dbReference type="PIRNR" id="PIRNR003097"/>
    </source>
</evidence>
<evidence type="ECO:0000256" key="8">
    <source>
        <dbReference type="ARBA" id="ARBA00023136"/>
    </source>
</evidence>
<dbReference type="KEGG" id="coh:EAV92_17025"/>
<evidence type="ECO:0000256" key="6">
    <source>
        <dbReference type="ARBA" id="ARBA00022692"/>
    </source>
</evidence>
<protein>
    <recommendedName>
        <fullName evidence="3 10">Cell division protein FtsX</fullName>
    </recommendedName>
</protein>
<dbReference type="AlphaFoldDB" id="A0A3G3K0P9"/>
<keyword evidence="8 10" id="KW-0472">Membrane</keyword>
<keyword evidence="7 11" id="KW-1133">Transmembrane helix</keyword>
<dbReference type="PANTHER" id="PTHR47755:SF1">
    <property type="entry name" value="CELL DIVISION PROTEIN FTSX"/>
    <property type="match status" value="1"/>
</dbReference>
<comment type="function">
    <text evidence="10">Part of the ABC transporter FtsEX involved in asymmetric cellular division facilitating the initiation of sporulation.</text>
</comment>
<dbReference type="InterPro" id="IPR004513">
    <property type="entry name" value="FtsX"/>
</dbReference>
<dbReference type="InterPro" id="IPR003838">
    <property type="entry name" value="ABC3_permease_C"/>
</dbReference>
<keyword evidence="6 11" id="KW-0812">Transmembrane</keyword>
<dbReference type="Proteomes" id="UP000269097">
    <property type="component" value="Chromosome"/>
</dbReference>
<dbReference type="InterPro" id="IPR058204">
    <property type="entry name" value="FtsX_firmicutes-type"/>
</dbReference>
<organism evidence="14 15">
    <name type="scientific">Cohnella candidum</name>
    <dbReference type="NCBI Taxonomy" id="2674991"/>
    <lineage>
        <taxon>Bacteria</taxon>
        <taxon>Bacillati</taxon>
        <taxon>Bacillota</taxon>
        <taxon>Bacilli</taxon>
        <taxon>Bacillales</taxon>
        <taxon>Paenibacillaceae</taxon>
        <taxon>Cohnella</taxon>
    </lineage>
</organism>
<dbReference type="Gene3D" id="3.30.70.3040">
    <property type="match status" value="1"/>
</dbReference>
<name>A0A3G3K0P9_9BACL</name>
<dbReference type="PANTHER" id="PTHR47755">
    <property type="entry name" value="CELL DIVISION PROTEIN FTSX"/>
    <property type="match status" value="1"/>
</dbReference>
<gene>
    <name evidence="14" type="ORF">EAV92_17025</name>
</gene>
<feature type="transmembrane region" description="Helical" evidence="11">
    <location>
        <begin position="180"/>
        <end position="205"/>
    </location>
</feature>
<dbReference type="PIRSF" id="PIRSF003097">
    <property type="entry name" value="FtsX"/>
    <property type="match status" value="1"/>
</dbReference>
<reference evidence="14 15" key="1">
    <citation type="submission" date="2018-10" db="EMBL/GenBank/DDBJ databases">
        <title>Genome Sequence of Cohnella sp.</title>
        <authorList>
            <person name="Srinivasan S."/>
            <person name="Kim M.K."/>
        </authorList>
    </citation>
    <scope>NUCLEOTIDE SEQUENCE [LARGE SCALE GENOMIC DNA]</scope>
    <source>
        <strain evidence="14 15">18JY8-7</strain>
    </source>
</reference>
<dbReference type="GO" id="GO:0005886">
    <property type="term" value="C:plasma membrane"/>
    <property type="evidence" value="ECO:0007669"/>
    <property type="project" value="UniProtKB-SubCell"/>
</dbReference>
<dbReference type="NCBIfam" id="NF038347">
    <property type="entry name" value="FtsX_Gpos"/>
    <property type="match status" value="1"/>
</dbReference>
<comment type="subcellular location">
    <subcellularLocation>
        <location evidence="1">Cell membrane</location>
        <topology evidence="1">Multi-pass membrane protein</topology>
    </subcellularLocation>
</comment>
<keyword evidence="4 10" id="KW-1003">Cell membrane</keyword>
<keyword evidence="9 10" id="KW-0131">Cell cycle</keyword>
<dbReference type="RefSeq" id="WP_123042197.1">
    <property type="nucleotide sequence ID" value="NZ_CP033433.1"/>
</dbReference>
<feature type="transmembrane region" description="Helical" evidence="11">
    <location>
        <begin position="275"/>
        <end position="299"/>
    </location>
</feature>
<dbReference type="InterPro" id="IPR040690">
    <property type="entry name" value="FtsX_ECD"/>
</dbReference>
<evidence type="ECO:0000256" key="9">
    <source>
        <dbReference type="ARBA" id="ARBA00023306"/>
    </source>
</evidence>
<sequence>MRLSTLVRHLREGGKNVARNGWMTFASISSITVSLFILGVFMLLALNVNKLADQLDNQVQIRVYLKIGLERPKIEEISRTIRRIPELKTVTFISKAEGLKRLRDSMDEESRVALEGYTDETNPLPDAFEIEVYQPQTIGFAAKKIQAINETDPDKPITAVKYGAGTVEKLFRITNAVRNIGLVIVAGLAVMAMFLISTTIKMTIMARRREISIMKMVGATNNFIRWPFFIEGVLIGIAGSAITSGILLYGYSELITTAQQDIGLYMIELASVKDVGWIVTGTVAALGLLLGVWGSTLSVRKYLKV</sequence>
<evidence type="ECO:0000256" key="4">
    <source>
        <dbReference type="ARBA" id="ARBA00022475"/>
    </source>
</evidence>
<keyword evidence="15" id="KW-1185">Reference proteome</keyword>
<proteinExistence type="inferred from homology"/>
<evidence type="ECO:0000313" key="15">
    <source>
        <dbReference type="Proteomes" id="UP000269097"/>
    </source>
</evidence>
<comment type="similarity">
    <text evidence="2 10">Belongs to the ABC-4 integral membrane protein family. FtsX subfamily.</text>
</comment>
<evidence type="ECO:0000259" key="12">
    <source>
        <dbReference type="Pfam" id="PF02687"/>
    </source>
</evidence>